<dbReference type="InterPro" id="IPR013525">
    <property type="entry name" value="ABC2_TM"/>
</dbReference>
<proteinExistence type="predicted"/>
<feature type="coiled-coil region" evidence="5">
    <location>
        <begin position="448"/>
        <end position="475"/>
    </location>
</feature>
<feature type="transmembrane region" description="Helical" evidence="6">
    <location>
        <begin position="20"/>
        <end position="38"/>
    </location>
</feature>
<dbReference type="InterPro" id="IPR017501">
    <property type="entry name" value="Phage_infect_YhgE_C"/>
</dbReference>
<keyword evidence="3 6" id="KW-1133">Transmembrane helix</keyword>
<dbReference type="RefSeq" id="WP_099476866.1">
    <property type="nucleotide sequence ID" value="NZ_CP016809.1"/>
</dbReference>
<dbReference type="Pfam" id="PF12698">
    <property type="entry name" value="ABC2_membrane_3"/>
    <property type="match status" value="1"/>
</dbReference>
<evidence type="ECO:0000256" key="3">
    <source>
        <dbReference type="ARBA" id="ARBA00022989"/>
    </source>
</evidence>
<keyword evidence="5" id="KW-0175">Coiled coil</keyword>
<name>A0A1B2DW85_9BACL</name>
<reference evidence="8" key="1">
    <citation type="submission" date="2016-08" db="EMBL/GenBank/DDBJ databases">
        <title>Complete Genome Seqeunce of Paenibacillus sp. nov. IHBB 9852 from high altitute lake of Indian trans-Himalayas.</title>
        <authorList>
            <person name="Kiran S."/>
            <person name="Swarnkar M.K."/>
            <person name="Rana A."/>
            <person name="Tewari R."/>
            <person name="Gulati A."/>
        </authorList>
    </citation>
    <scope>NUCLEOTIDE SEQUENCE [LARGE SCALE GENOMIC DNA]</scope>
    <source>
        <strain evidence="8">IHBB 9852</strain>
    </source>
</reference>
<evidence type="ECO:0000256" key="6">
    <source>
        <dbReference type="SAM" id="Phobius"/>
    </source>
</evidence>
<evidence type="ECO:0000256" key="5">
    <source>
        <dbReference type="SAM" id="Coils"/>
    </source>
</evidence>
<keyword evidence="4 6" id="KW-0472">Membrane</keyword>
<feature type="transmembrane region" description="Helical" evidence="6">
    <location>
        <begin position="558"/>
        <end position="578"/>
    </location>
</feature>
<organism evidence="8">
    <name type="scientific">Paenibacillus ihbetae</name>
    <dbReference type="NCBI Taxonomy" id="1870820"/>
    <lineage>
        <taxon>Bacteria</taxon>
        <taxon>Bacillati</taxon>
        <taxon>Bacillota</taxon>
        <taxon>Bacilli</taxon>
        <taxon>Bacillales</taxon>
        <taxon>Paenibacillaceae</taxon>
        <taxon>Paenibacillus</taxon>
    </lineage>
</organism>
<dbReference type="InterPro" id="IPR017500">
    <property type="entry name" value="Phage_infect_YhgE_N"/>
</dbReference>
<sequence>MKNIFHIYAADLRRITRNWAASVIILGLAVLPSLYAWFNILASWDPYAQTSGISIAVANLDKGTTLRDQPINLGKEIVASLKTNEKLGWRFTEGSEEAVQGVRRGDDYAAIVIPENFSARIGTVLGDEPVKAEILYYTNEKINAISPKVTAQGASGVVEEISKNFIKTANGTIFEIFNRLGIEIKNELPTINRVRDLLFRLEDSFPQLNQAVMTAEEDIKLANRLVKEANAALPRLKDIAQTGEQMAGALVEFADRAAAASASLDPALRQDLEVLEQVSGTISQAADALGQTDIDPEELKRRIQTAAERAKVGSEAAKRLGALFQRLGSISPAAASGAERLNEIAARLASAESVLTVIGEALEKGDTPPQESIDKLKKLADDIHALTGTLLTRYDSEIGPAIRGAFNKGEETAKRVQSELSHALAIVPDIQKLLKDAGAGLKLGGQEVQLAKNRLPEAEQRITNLANKIRELEAGGDIQEIIDLLQNNFELESQFFAEPVVLKENRLYPIPNYGSAMSPFFTTLSLWVGALLLVSLLTVDVHDEERSFRSVEVYFGRYLTFLTIALLQALFVTIGDLYLLKTYVSDPDWFIVFALLASAVFMLIVYTLVSVFGNVGKALAIVLLVLQLAGAGGTFPIQMTPPFFQALHPYLPFTYAISMMREAVGGILWDIVYRDLLMLLIFAVIALVIGIVLKKPINRASSGLVRKARESKLIH</sequence>
<feature type="transmembrane region" description="Helical" evidence="6">
    <location>
        <begin position="590"/>
        <end position="611"/>
    </location>
</feature>
<feature type="transmembrane region" description="Helical" evidence="6">
    <location>
        <begin position="676"/>
        <end position="693"/>
    </location>
</feature>
<evidence type="ECO:0000256" key="2">
    <source>
        <dbReference type="ARBA" id="ARBA00022692"/>
    </source>
</evidence>
<dbReference type="Gene3D" id="3.40.1710.10">
    <property type="entry name" value="abc type-2 transporter like domain"/>
    <property type="match status" value="1"/>
</dbReference>
<comment type="subcellular location">
    <subcellularLocation>
        <location evidence="1">Membrane</location>
        <topology evidence="1">Multi-pass membrane protein</topology>
    </subcellularLocation>
</comment>
<dbReference type="InterPro" id="IPR051328">
    <property type="entry name" value="T7SS_ABC-Transporter"/>
</dbReference>
<dbReference type="NCBIfam" id="TIGR03062">
    <property type="entry name" value="pip_yhgE_Cterm"/>
    <property type="match status" value="1"/>
</dbReference>
<evidence type="ECO:0000256" key="1">
    <source>
        <dbReference type="ARBA" id="ARBA00004141"/>
    </source>
</evidence>
<feature type="domain" description="ABC-2 type transporter transmembrane" evidence="7">
    <location>
        <begin position="441"/>
        <end position="691"/>
    </location>
</feature>
<evidence type="ECO:0000256" key="4">
    <source>
        <dbReference type="ARBA" id="ARBA00023136"/>
    </source>
</evidence>
<dbReference type="PANTHER" id="PTHR43077">
    <property type="entry name" value="TRANSPORT PERMEASE YVFS-RELATED"/>
    <property type="match status" value="1"/>
</dbReference>
<feature type="transmembrane region" description="Helical" evidence="6">
    <location>
        <begin position="618"/>
        <end position="637"/>
    </location>
</feature>
<dbReference type="GO" id="GO:0140359">
    <property type="term" value="F:ABC-type transporter activity"/>
    <property type="evidence" value="ECO:0007669"/>
    <property type="project" value="InterPro"/>
</dbReference>
<keyword evidence="2 6" id="KW-0812">Transmembrane</keyword>
<gene>
    <name evidence="8" type="ORF">BBD41_04870</name>
</gene>
<accession>A0A1B2DW85</accession>
<dbReference type="PANTHER" id="PTHR43077:SF10">
    <property type="entry name" value="TRANSPORT PERMEASE PROTEIN"/>
    <property type="match status" value="1"/>
</dbReference>
<feature type="transmembrane region" description="Helical" evidence="6">
    <location>
        <begin position="516"/>
        <end position="537"/>
    </location>
</feature>
<evidence type="ECO:0000313" key="8">
    <source>
        <dbReference type="EMBL" id="ANY71976.1"/>
    </source>
</evidence>
<dbReference type="AlphaFoldDB" id="A0A1B2DW85"/>
<dbReference type="KEGG" id="pib:BBD41_04870"/>
<dbReference type="GO" id="GO:0016020">
    <property type="term" value="C:membrane"/>
    <property type="evidence" value="ECO:0007669"/>
    <property type="project" value="UniProtKB-SubCell"/>
</dbReference>
<dbReference type="EMBL" id="CP016809">
    <property type="protein sequence ID" value="ANY71976.1"/>
    <property type="molecule type" value="Genomic_DNA"/>
</dbReference>
<dbReference type="NCBIfam" id="TIGR03061">
    <property type="entry name" value="pip_yhgE_Nterm"/>
    <property type="match status" value="1"/>
</dbReference>
<protein>
    <submittedName>
        <fullName evidence="8">YhgE/Pip</fullName>
    </submittedName>
</protein>
<evidence type="ECO:0000259" key="7">
    <source>
        <dbReference type="Pfam" id="PF12698"/>
    </source>
</evidence>